<dbReference type="GO" id="GO:0032981">
    <property type="term" value="P:mitochondrial respiratory chain complex I assembly"/>
    <property type="evidence" value="ECO:0007669"/>
    <property type="project" value="TreeGrafter"/>
</dbReference>
<reference evidence="12" key="3">
    <citation type="submission" date="2025-09" db="UniProtKB">
        <authorList>
            <consortium name="Ensembl"/>
        </authorList>
    </citation>
    <scope>IDENTIFICATION</scope>
    <source>
        <strain evidence="12">Thorbecke</strain>
    </source>
</reference>
<evidence type="ECO:0000256" key="8">
    <source>
        <dbReference type="ARBA" id="ARBA00039469"/>
    </source>
</evidence>
<comment type="similarity">
    <text evidence="7">Belongs to the TMEM126 family.</text>
</comment>
<evidence type="ECO:0000256" key="11">
    <source>
        <dbReference type="SAM" id="Phobius"/>
    </source>
</evidence>
<name>A0A5F9D1Z0_RABIT</name>
<keyword evidence="4 11" id="KW-1133">Transmembrane helix</keyword>
<dbReference type="Ensembl" id="ENSOCUT00000058829.1">
    <property type="protein sequence ID" value="ENSOCUP00000039743.1"/>
    <property type="gene ID" value="ENSOCUG00000031233.1"/>
</dbReference>
<keyword evidence="13" id="KW-1185">Reference proteome</keyword>
<evidence type="ECO:0000256" key="9">
    <source>
        <dbReference type="ARBA" id="ARBA00044764"/>
    </source>
</evidence>
<comment type="subcellular location">
    <subcellularLocation>
        <location evidence="1">Mitochondrion inner membrane</location>
        <topology evidence="1">Multi-pass membrane protein</topology>
    </subcellularLocation>
</comment>
<reference evidence="12 13" key="1">
    <citation type="journal article" date="2011" name="Nature">
        <title>A high-resolution map of human evolutionary constraint using 29 mammals.</title>
        <authorList>
            <person name="Lindblad-Toh K."/>
            <person name="Garber M."/>
            <person name="Zuk O."/>
            <person name="Lin M.F."/>
            <person name="Parker B.J."/>
            <person name="Washietl S."/>
            <person name="Kheradpour P."/>
            <person name="Ernst J."/>
            <person name="Jordan G."/>
            <person name="Mauceli E."/>
            <person name="Ward L.D."/>
            <person name="Lowe C.B."/>
            <person name="Holloway A.K."/>
            <person name="Clamp M."/>
            <person name="Gnerre S."/>
            <person name="Alfoldi J."/>
            <person name="Beal K."/>
            <person name="Chang J."/>
            <person name="Clawson H."/>
            <person name="Cuff J."/>
            <person name="Di Palma F."/>
            <person name="Fitzgerald S."/>
            <person name="Flicek P."/>
            <person name="Guttman M."/>
            <person name="Hubisz M.J."/>
            <person name="Jaffe D.B."/>
            <person name="Jungreis I."/>
            <person name="Kent W.J."/>
            <person name="Kostka D."/>
            <person name="Lara M."/>
            <person name="Martins A.L."/>
            <person name="Massingham T."/>
            <person name="Moltke I."/>
            <person name="Raney B.J."/>
            <person name="Rasmussen M.D."/>
            <person name="Robinson J."/>
            <person name="Stark A."/>
            <person name="Vilella A.J."/>
            <person name="Wen J."/>
            <person name="Xie X."/>
            <person name="Zody M.C."/>
            <person name="Baldwin J."/>
            <person name="Bloom T."/>
            <person name="Chin C.W."/>
            <person name="Heiman D."/>
            <person name="Nicol R."/>
            <person name="Nusbaum C."/>
            <person name="Young S."/>
            <person name="Wilkinson J."/>
            <person name="Worley K.C."/>
            <person name="Kovar C.L."/>
            <person name="Muzny D.M."/>
            <person name="Gibbs R.A."/>
            <person name="Cree A."/>
            <person name="Dihn H.H."/>
            <person name="Fowler G."/>
            <person name="Jhangiani S."/>
            <person name="Joshi V."/>
            <person name="Lee S."/>
            <person name="Lewis L.R."/>
            <person name="Nazareth L.V."/>
            <person name="Okwuonu G."/>
            <person name="Santibanez J."/>
            <person name="Warren W.C."/>
            <person name="Mardis E.R."/>
            <person name="Weinstock G.M."/>
            <person name="Wilson R.K."/>
            <person name="Delehaunty K."/>
            <person name="Dooling D."/>
            <person name="Fronik C."/>
            <person name="Fulton L."/>
            <person name="Fulton B."/>
            <person name="Graves T."/>
            <person name="Minx P."/>
            <person name="Sodergren E."/>
            <person name="Birney E."/>
            <person name="Margulies E.H."/>
            <person name="Herrero J."/>
            <person name="Green E.D."/>
            <person name="Haussler D."/>
            <person name="Siepel A."/>
            <person name="Goldman N."/>
            <person name="Pollard K.S."/>
            <person name="Pedersen J.S."/>
            <person name="Lander E.S."/>
            <person name="Kellis M."/>
        </authorList>
    </citation>
    <scope>NUCLEOTIDE SEQUENCE [LARGE SCALE GENOMIC DNA]</scope>
    <source>
        <strain evidence="12 13">Thorbecke inbred</strain>
    </source>
</reference>
<dbReference type="GeneTree" id="ENSGT00520000055616"/>
<dbReference type="GO" id="GO:0005743">
    <property type="term" value="C:mitochondrial inner membrane"/>
    <property type="evidence" value="ECO:0007669"/>
    <property type="project" value="UniProtKB-SubCell"/>
</dbReference>
<dbReference type="InterPro" id="IPR009801">
    <property type="entry name" value="TMEM126"/>
</dbReference>
<dbReference type="AlphaFoldDB" id="A0A5F9D1Z0"/>
<dbReference type="PANTHER" id="PTHR16296:SF4">
    <property type="entry name" value="TRANSMEMBRANE PROTEIN 126A"/>
    <property type="match status" value="1"/>
</dbReference>
<evidence type="ECO:0000256" key="4">
    <source>
        <dbReference type="ARBA" id="ARBA00022989"/>
    </source>
</evidence>
<sequence length="187" mass="20464">MQNYQKNTEENLHNTKNLTILEIRTKKINQLPEPERNLLQHGSTYVGINAVLCGLIANSLSLRVLIVMYAHIGAGLPMAVIPLLTAHVAYKGFLSFPSSIGDLNCNTCPVTWSGLGGLVFGGLHPVFWATPVDRGLAARCQSALLPEKGNILTNRIRISKSVYKDGISHFAPDCSMYTLGLDNINYL</sequence>
<evidence type="ECO:0000256" key="5">
    <source>
        <dbReference type="ARBA" id="ARBA00023128"/>
    </source>
</evidence>
<evidence type="ECO:0000256" key="3">
    <source>
        <dbReference type="ARBA" id="ARBA00022792"/>
    </source>
</evidence>
<keyword evidence="3" id="KW-0999">Mitochondrion inner membrane</keyword>
<dbReference type="Proteomes" id="UP000001811">
    <property type="component" value="Chromosome 2"/>
</dbReference>
<protein>
    <recommendedName>
        <fullName evidence="8">Transmembrane protein 126A</fullName>
    </recommendedName>
</protein>
<comment type="function">
    <text evidence="10">Protein required for the cotranslational protein quality control in the inner membrane of the mitochondria. Associates with newly synthesized polypeptides and may act as a chaperone that cooperates with OXA1L for the insertion of newly synthesized mitochondrial proteins into the inner membrane. Required for the assembly of the ND4 module of mitochondrial complex I.</text>
</comment>
<dbReference type="Pfam" id="PF07114">
    <property type="entry name" value="TMEM126"/>
    <property type="match status" value="1"/>
</dbReference>
<dbReference type="EMBL" id="AAGW02006216">
    <property type="status" value="NOT_ANNOTATED_CDS"/>
    <property type="molecule type" value="Genomic_DNA"/>
</dbReference>
<evidence type="ECO:0000256" key="6">
    <source>
        <dbReference type="ARBA" id="ARBA00023136"/>
    </source>
</evidence>
<evidence type="ECO:0000313" key="13">
    <source>
        <dbReference type="Proteomes" id="UP000001811"/>
    </source>
</evidence>
<evidence type="ECO:0000256" key="2">
    <source>
        <dbReference type="ARBA" id="ARBA00022692"/>
    </source>
</evidence>
<dbReference type="STRING" id="9986.ENSOCUP00000039743"/>
<comment type="subunit">
    <text evidence="9">Interacts with OXA1L; promoting cotranslational quality control in mitochondria.</text>
</comment>
<accession>A0A5F9D1Z0</accession>
<evidence type="ECO:0000256" key="1">
    <source>
        <dbReference type="ARBA" id="ARBA00004448"/>
    </source>
</evidence>
<organism evidence="12 13">
    <name type="scientific">Oryctolagus cuniculus</name>
    <name type="common">Rabbit</name>
    <dbReference type="NCBI Taxonomy" id="9986"/>
    <lineage>
        <taxon>Eukaryota</taxon>
        <taxon>Metazoa</taxon>
        <taxon>Chordata</taxon>
        <taxon>Craniata</taxon>
        <taxon>Vertebrata</taxon>
        <taxon>Euteleostomi</taxon>
        <taxon>Mammalia</taxon>
        <taxon>Eutheria</taxon>
        <taxon>Euarchontoglires</taxon>
        <taxon>Glires</taxon>
        <taxon>Lagomorpha</taxon>
        <taxon>Leporidae</taxon>
        <taxon>Oryctolagus</taxon>
    </lineage>
</organism>
<keyword evidence="6 11" id="KW-0472">Membrane</keyword>
<feature type="transmembrane region" description="Helical" evidence="11">
    <location>
        <begin position="64"/>
        <end position="90"/>
    </location>
</feature>
<keyword evidence="2 11" id="KW-0812">Transmembrane</keyword>
<reference evidence="12" key="2">
    <citation type="submission" date="2025-08" db="UniProtKB">
        <authorList>
            <consortium name="Ensembl"/>
        </authorList>
    </citation>
    <scope>IDENTIFICATION</scope>
    <source>
        <strain evidence="12">Thorbecke</strain>
    </source>
</reference>
<evidence type="ECO:0000256" key="10">
    <source>
        <dbReference type="ARBA" id="ARBA00045919"/>
    </source>
</evidence>
<evidence type="ECO:0000256" key="7">
    <source>
        <dbReference type="ARBA" id="ARBA00038018"/>
    </source>
</evidence>
<keyword evidence="5" id="KW-0496">Mitochondrion</keyword>
<proteinExistence type="inferred from homology"/>
<feature type="transmembrane region" description="Helical" evidence="11">
    <location>
        <begin position="110"/>
        <end position="129"/>
    </location>
</feature>
<evidence type="ECO:0000313" key="12">
    <source>
        <dbReference type="Ensembl" id="ENSOCUP00000039743.1"/>
    </source>
</evidence>
<dbReference type="InParanoid" id="A0A5F9D1Z0"/>
<dbReference type="PANTHER" id="PTHR16296">
    <property type="entry name" value="UNCHARACTERIZED HYPOTHALAMUS PROTEIN HT007"/>
    <property type="match status" value="1"/>
</dbReference>